<comment type="caution">
    <text evidence="18">The sequence shown here is derived from an EMBL/GenBank/DDBJ whole genome shotgun (WGS) entry which is preliminary data.</text>
</comment>
<feature type="transmembrane region" description="Helical" evidence="15">
    <location>
        <begin position="281"/>
        <end position="303"/>
    </location>
</feature>
<evidence type="ECO:0000256" key="4">
    <source>
        <dbReference type="ARBA" id="ARBA00019468"/>
    </source>
</evidence>
<gene>
    <name evidence="18" type="ORF">A6E04_13715</name>
</gene>
<feature type="transmembrane region" description="Helical" evidence="15">
    <location>
        <begin position="16"/>
        <end position="37"/>
    </location>
</feature>
<dbReference type="Pfam" id="PF00072">
    <property type="entry name" value="Response_reg"/>
    <property type="match status" value="1"/>
</dbReference>
<dbReference type="InterPro" id="IPR005467">
    <property type="entry name" value="His_kinase_dom"/>
</dbReference>
<dbReference type="CDD" id="cd17546">
    <property type="entry name" value="REC_hyHK_CKI1_RcsC-like"/>
    <property type="match status" value="1"/>
</dbReference>
<dbReference type="InterPro" id="IPR015387">
    <property type="entry name" value="LuxQ-periplasm_dom"/>
</dbReference>
<evidence type="ECO:0000256" key="5">
    <source>
        <dbReference type="ARBA" id="ARBA00022475"/>
    </source>
</evidence>
<dbReference type="InterPro" id="IPR011006">
    <property type="entry name" value="CheY-like_superfamily"/>
</dbReference>
<keyword evidence="10" id="KW-0418">Kinase</keyword>
<dbReference type="GO" id="GO:0000155">
    <property type="term" value="F:phosphorelay sensor kinase activity"/>
    <property type="evidence" value="ECO:0007669"/>
    <property type="project" value="InterPro"/>
</dbReference>
<evidence type="ECO:0000259" key="17">
    <source>
        <dbReference type="PROSITE" id="PS50110"/>
    </source>
</evidence>
<dbReference type="OrthoDB" id="9810730at2"/>
<dbReference type="InterPro" id="IPR036890">
    <property type="entry name" value="HATPase_C_sf"/>
</dbReference>
<keyword evidence="6" id="KW-0997">Cell inner membrane</keyword>
<dbReference type="PRINTS" id="PR00344">
    <property type="entry name" value="BCTRLSENSOR"/>
</dbReference>
<dbReference type="FunFam" id="3.30.565.10:FF:000010">
    <property type="entry name" value="Sensor histidine kinase RcsC"/>
    <property type="match status" value="1"/>
</dbReference>
<dbReference type="InterPro" id="IPR003661">
    <property type="entry name" value="HisK_dim/P_dom"/>
</dbReference>
<dbReference type="GO" id="GO:0004721">
    <property type="term" value="F:phosphoprotein phosphatase activity"/>
    <property type="evidence" value="ECO:0007669"/>
    <property type="project" value="UniProtKB-KW"/>
</dbReference>
<dbReference type="Proteomes" id="UP000093523">
    <property type="component" value="Unassembled WGS sequence"/>
</dbReference>
<dbReference type="RefSeq" id="WP_065611395.1">
    <property type="nucleotide sequence ID" value="NZ_CAWMPN010000011.1"/>
</dbReference>
<organism evidence="18 19">
    <name type="scientific">Aliivibrio logei</name>
    <name type="common">Vibrio logei</name>
    <dbReference type="NCBI Taxonomy" id="688"/>
    <lineage>
        <taxon>Bacteria</taxon>
        <taxon>Pseudomonadati</taxon>
        <taxon>Pseudomonadota</taxon>
        <taxon>Gammaproteobacteria</taxon>
        <taxon>Vibrionales</taxon>
        <taxon>Vibrionaceae</taxon>
        <taxon>Aliivibrio</taxon>
    </lineage>
</organism>
<evidence type="ECO:0000256" key="1">
    <source>
        <dbReference type="ARBA" id="ARBA00000085"/>
    </source>
</evidence>
<feature type="domain" description="Response regulatory" evidence="17">
    <location>
        <begin position="623"/>
        <end position="738"/>
    </location>
</feature>
<dbReference type="SUPFAM" id="SSF103190">
    <property type="entry name" value="Sensory domain-like"/>
    <property type="match status" value="1"/>
</dbReference>
<dbReference type="InterPro" id="IPR036097">
    <property type="entry name" value="HisK_dim/P_sf"/>
</dbReference>
<evidence type="ECO:0000256" key="2">
    <source>
        <dbReference type="ARBA" id="ARBA00004429"/>
    </source>
</evidence>
<dbReference type="InterPro" id="IPR004358">
    <property type="entry name" value="Sig_transdc_His_kin-like_C"/>
</dbReference>
<evidence type="ECO:0000256" key="13">
    <source>
        <dbReference type="ARBA" id="ARBA00023012"/>
    </source>
</evidence>
<comment type="subcellular location">
    <subcellularLocation>
        <location evidence="2">Cell inner membrane</location>
        <topology evidence="2">Multi-pass membrane protein</topology>
    </subcellularLocation>
</comment>
<dbReference type="Pfam" id="PF09308">
    <property type="entry name" value="LuxQ-periplasm"/>
    <property type="match status" value="1"/>
</dbReference>
<keyword evidence="8" id="KW-0808">Transferase</keyword>
<keyword evidence="5" id="KW-1003">Cell membrane</keyword>
<dbReference type="EC" id="2.7.13.3" evidence="3"/>
<sequence>MNNKRKVLKKASLADLIFRAIFIIFSILTVGITIHTYQLSVNTINEEVKRNLEQTSALLENYFNHRLAILQIRQDTDAGSLGLKDHYGNDRILNLEQYFSDIEAKEPSNSPDFRFLEANNHVFWSDDNHLFLGMNSENLKYIIDKNIYINTWYYLTVTTDKKITHLLIRRTPVVSSFTGEVRSYLYNAAILNNNISFVHSLKRVSRSQEIFIVNNKKLISSTIKKSTARYAEVEECIGNGVETFAGKILNYTPLKIKSLNGSLSIVSLKNKENVTLLEQRFIYSVVLSFFVLIAIAVLVRGLFEHRILLALNALLSYAKSVSKKNGNKHYLGSGILEFDQIGAKLEDIFIELIEAKEESHKAQAAAEKLTQVKSDFLARMSHEIRTPLNGILGISSLLKQAQLPLEQKKQIQIIHQGGEHLLAVLNDILDFSQIEQDKLNINFEEFVLDDVLDTISAIYTPLCMGKNITFNLNNKIDTDVILYTDKVRLTQILFNLLSNGVKFTELGQVTLSLNLESKNGQIFLCFDVEDTGVGIGIENQASVFDPFIQVESTGTRKFGGSGLGLAIVKQLLHLLNGSITVVSSPGLGTSFTIRLPVEVIEYKKELPSEASSHHEYLLPINLKVLLVEDNKSNAYIAKAYCQKYSLDVTWVTSAAEGIQMIKEHSFDLVLMDNQMPEMSGIEATRYIRKTLNLSLPIYAYTADVLEEATNEFLSAGADYIITKPIKEKSILDALVFYKAELKRKN</sequence>
<dbReference type="InterPro" id="IPR003594">
    <property type="entry name" value="HATPase_dom"/>
</dbReference>
<dbReference type="SUPFAM" id="SSF52172">
    <property type="entry name" value="CheY-like"/>
    <property type="match status" value="1"/>
</dbReference>
<dbReference type="CDD" id="cd00082">
    <property type="entry name" value="HisKA"/>
    <property type="match status" value="1"/>
</dbReference>
<keyword evidence="11" id="KW-0378">Hydrolase</keyword>
<keyword evidence="12 15" id="KW-1133">Transmembrane helix</keyword>
<dbReference type="Gene3D" id="3.40.50.2300">
    <property type="match status" value="1"/>
</dbReference>
<proteinExistence type="predicted"/>
<keyword evidence="9 15" id="KW-0812">Transmembrane</keyword>
<evidence type="ECO:0000256" key="11">
    <source>
        <dbReference type="ARBA" id="ARBA00022912"/>
    </source>
</evidence>
<evidence type="ECO:0000256" key="8">
    <source>
        <dbReference type="ARBA" id="ARBA00022679"/>
    </source>
</evidence>
<keyword evidence="15" id="KW-0472">Membrane</keyword>
<evidence type="ECO:0000313" key="18">
    <source>
        <dbReference type="EMBL" id="OCH20836.1"/>
    </source>
</evidence>
<name>A0A1B9NYI2_ALILO</name>
<dbReference type="InterPro" id="IPR001789">
    <property type="entry name" value="Sig_transdc_resp-reg_receiver"/>
</dbReference>
<evidence type="ECO:0000256" key="9">
    <source>
        <dbReference type="ARBA" id="ARBA00022692"/>
    </source>
</evidence>
<feature type="modified residue" description="4-aspartylphosphate" evidence="14">
    <location>
        <position position="672"/>
    </location>
</feature>
<dbReference type="GO" id="GO:0005886">
    <property type="term" value="C:plasma membrane"/>
    <property type="evidence" value="ECO:0007669"/>
    <property type="project" value="UniProtKB-SubCell"/>
</dbReference>
<evidence type="ECO:0000256" key="14">
    <source>
        <dbReference type="PROSITE-ProRule" id="PRU00169"/>
    </source>
</evidence>
<dbReference type="Pfam" id="PF00512">
    <property type="entry name" value="HisKA"/>
    <property type="match status" value="1"/>
</dbReference>
<dbReference type="AlphaFoldDB" id="A0A1B9NYI2"/>
<dbReference type="SUPFAM" id="SSF47384">
    <property type="entry name" value="Homodimeric domain of signal transducing histidine kinase"/>
    <property type="match status" value="1"/>
</dbReference>
<evidence type="ECO:0000256" key="6">
    <source>
        <dbReference type="ARBA" id="ARBA00022519"/>
    </source>
</evidence>
<dbReference type="SMART" id="SM00388">
    <property type="entry name" value="HisKA"/>
    <property type="match status" value="1"/>
</dbReference>
<dbReference type="Gene3D" id="3.30.565.10">
    <property type="entry name" value="Histidine kinase-like ATPase, C-terminal domain"/>
    <property type="match status" value="1"/>
</dbReference>
<dbReference type="PANTHER" id="PTHR43047">
    <property type="entry name" value="TWO-COMPONENT HISTIDINE PROTEIN KINASE"/>
    <property type="match status" value="1"/>
</dbReference>
<evidence type="ECO:0000256" key="12">
    <source>
        <dbReference type="ARBA" id="ARBA00022989"/>
    </source>
</evidence>
<dbReference type="InterPro" id="IPR029151">
    <property type="entry name" value="Sensor-like_sf"/>
</dbReference>
<dbReference type="SMART" id="SM00448">
    <property type="entry name" value="REC"/>
    <property type="match status" value="1"/>
</dbReference>
<dbReference type="PROSITE" id="PS50109">
    <property type="entry name" value="HIS_KIN"/>
    <property type="match status" value="1"/>
</dbReference>
<comment type="catalytic activity">
    <reaction evidence="1">
        <text>ATP + protein L-histidine = ADP + protein N-phospho-L-histidine.</text>
        <dbReference type="EC" id="2.7.13.3"/>
    </reaction>
</comment>
<dbReference type="SMART" id="SM00387">
    <property type="entry name" value="HATPase_c"/>
    <property type="match status" value="1"/>
</dbReference>
<keyword evidence="13" id="KW-0902">Two-component regulatory system</keyword>
<evidence type="ECO:0000313" key="19">
    <source>
        <dbReference type="Proteomes" id="UP000093523"/>
    </source>
</evidence>
<evidence type="ECO:0000256" key="7">
    <source>
        <dbReference type="ARBA" id="ARBA00022553"/>
    </source>
</evidence>
<keyword evidence="7 14" id="KW-0597">Phosphoprotein</keyword>
<dbReference type="InterPro" id="IPR043056">
    <property type="entry name" value="LuxQ-periplasm_N"/>
</dbReference>
<evidence type="ECO:0000256" key="3">
    <source>
        <dbReference type="ARBA" id="ARBA00012438"/>
    </source>
</evidence>
<dbReference type="SUPFAM" id="SSF55874">
    <property type="entry name" value="ATPase domain of HSP90 chaperone/DNA topoisomerase II/histidine kinase"/>
    <property type="match status" value="1"/>
</dbReference>
<keyword evidence="11" id="KW-0904">Protein phosphatase</keyword>
<dbReference type="STRING" id="688.A6E04_13715"/>
<protein>
    <recommendedName>
        <fullName evidence="4">Autoinducer 2 sensor kinase/phosphatase LuxQ</fullName>
        <ecNumber evidence="3">2.7.13.3</ecNumber>
    </recommendedName>
</protein>
<dbReference type="PANTHER" id="PTHR43047:SF78">
    <property type="entry name" value="SENSORY_REGULATORY PROTEIN RPFC"/>
    <property type="match status" value="1"/>
</dbReference>
<dbReference type="EMBL" id="MAJU01000011">
    <property type="protein sequence ID" value="OCH20836.1"/>
    <property type="molecule type" value="Genomic_DNA"/>
</dbReference>
<feature type="domain" description="Histidine kinase" evidence="16">
    <location>
        <begin position="379"/>
        <end position="599"/>
    </location>
</feature>
<evidence type="ECO:0000256" key="15">
    <source>
        <dbReference type="SAM" id="Phobius"/>
    </source>
</evidence>
<dbReference type="CDD" id="cd16922">
    <property type="entry name" value="HATPase_EvgS-ArcB-TorS-like"/>
    <property type="match status" value="1"/>
</dbReference>
<evidence type="ECO:0000259" key="16">
    <source>
        <dbReference type="PROSITE" id="PS50109"/>
    </source>
</evidence>
<dbReference type="Gene3D" id="1.10.287.130">
    <property type="match status" value="1"/>
</dbReference>
<dbReference type="Gene3D" id="3.30.450.220">
    <property type="entry name" value="LuxQ periplasmic domain, N-terminal subdomain"/>
    <property type="match status" value="1"/>
</dbReference>
<evidence type="ECO:0000256" key="10">
    <source>
        <dbReference type="ARBA" id="ARBA00022777"/>
    </source>
</evidence>
<reference evidence="18 19" key="1">
    <citation type="submission" date="2016-06" db="EMBL/GenBank/DDBJ databases">
        <authorList>
            <person name="Kjaerup R.B."/>
            <person name="Dalgaard T.S."/>
            <person name="Juul-Madsen H.R."/>
        </authorList>
    </citation>
    <scope>NUCLEOTIDE SEQUENCE [LARGE SCALE GENOMIC DNA]</scope>
    <source>
        <strain evidence="18 19">1S159</strain>
    </source>
</reference>
<dbReference type="Pfam" id="PF02518">
    <property type="entry name" value="HATPase_c"/>
    <property type="match status" value="1"/>
</dbReference>
<dbReference type="PROSITE" id="PS50110">
    <property type="entry name" value="RESPONSE_REGULATORY"/>
    <property type="match status" value="1"/>
</dbReference>
<accession>A0A1B9NYI2</accession>